<dbReference type="GeneID" id="90957470"/>
<dbReference type="EMBL" id="NQIK02000007">
    <property type="protein sequence ID" value="KAF7568397.1"/>
    <property type="molecule type" value="Genomic_DNA"/>
</dbReference>
<accession>A0A834RV05</accession>
<dbReference type="InterPro" id="IPR036397">
    <property type="entry name" value="RNaseH_sf"/>
</dbReference>
<organism evidence="1 2">
    <name type="scientific">Pyrenophora tritici-repentis</name>
    <dbReference type="NCBI Taxonomy" id="45151"/>
    <lineage>
        <taxon>Eukaryota</taxon>
        <taxon>Fungi</taxon>
        <taxon>Dikarya</taxon>
        <taxon>Ascomycota</taxon>
        <taxon>Pezizomycotina</taxon>
        <taxon>Dothideomycetes</taxon>
        <taxon>Pleosporomycetidae</taxon>
        <taxon>Pleosporales</taxon>
        <taxon>Pleosporineae</taxon>
        <taxon>Pleosporaceae</taxon>
        <taxon>Pyrenophora</taxon>
    </lineage>
</organism>
<dbReference type="Proteomes" id="UP000245464">
    <property type="component" value="Chromosome 7"/>
</dbReference>
<name>A0A834RV05_9PLEO</name>
<dbReference type="Gene3D" id="3.30.420.10">
    <property type="entry name" value="Ribonuclease H-like superfamily/Ribonuclease H"/>
    <property type="match status" value="1"/>
</dbReference>
<dbReference type="AlphaFoldDB" id="A0A834RV05"/>
<dbReference type="RefSeq" id="XP_065960964.1">
    <property type="nucleotide sequence ID" value="XM_066108972.1"/>
</dbReference>
<proteinExistence type="predicted"/>
<gene>
    <name evidence="1" type="ORF">PtrM4_130100</name>
</gene>
<dbReference type="KEGG" id="ptrr:90957470"/>
<sequence>MLRYYNGTATLGIKYQGDLKDANMDDPDHMIGLKAYSDSAHGDNNERKSSSGYVIKMAGGVVSYKSYRQRLVTLSSTESEYIAMTYAAKEINWLQRLLSQVGYVGNDLKPFKLYTDNQPALNMIRKDGHHERTKHIDAYFKYTKQQYKDGNLKLDYLPGVEMPADGLTKPLDKQEHAKFIGLIDMVNVPRM</sequence>
<dbReference type="PANTHER" id="PTHR11439">
    <property type="entry name" value="GAG-POL-RELATED RETROTRANSPOSON"/>
    <property type="match status" value="1"/>
</dbReference>
<evidence type="ECO:0000313" key="2">
    <source>
        <dbReference type="Proteomes" id="UP000245464"/>
    </source>
</evidence>
<reference evidence="1 2" key="1">
    <citation type="journal article" date="2018" name="BMC Genomics">
        <title>Comparative genomics of the wheat fungal pathogen Pyrenophora tritici-repentis reveals chromosomal variations and genome plasticity.</title>
        <authorList>
            <person name="Moolhuijzen P."/>
            <person name="See P.T."/>
            <person name="Hane J.K."/>
            <person name="Shi G."/>
            <person name="Liu Z."/>
            <person name="Oliver R.P."/>
            <person name="Moffat C.S."/>
        </authorList>
    </citation>
    <scope>NUCLEOTIDE SEQUENCE [LARGE SCALE GENOMIC DNA]</scope>
    <source>
        <strain evidence="1">M4</strain>
    </source>
</reference>
<dbReference type="CDD" id="cd09272">
    <property type="entry name" value="RNase_HI_RT_Ty1"/>
    <property type="match status" value="1"/>
</dbReference>
<evidence type="ECO:0000313" key="1">
    <source>
        <dbReference type="EMBL" id="KAF7568397.1"/>
    </source>
</evidence>
<dbReference type="GO" id="GO:0003676">
    <property type="term" value="F:nucleic acid binding"/>
    <property type="evidence" value="ECO:0007669"/>
    <property type="project" value="InterPro"/>
</dbReference>
<protein>
    <submittedName>
        <fullName evidence="1">Uncharacterized protein</fullName>
    </submittedName>
</protein>
<comment type="caution">
    <text evidence="1">The sequence shown here is derived from an EMBL/GenBank/DDBJ whole genome shotgun (WGS) entry which is preliminary data.</text>
</comment>
<dbReference type="PANTHER" id="PTHR11439:SF483">
    <property type="entry name" value="PEPTIDE SYNTHASE GLIP-LIKE, PUTATIVE (AFU_ORTHOLOGUE AFUA_3G12920)-RELATED"/>
    <property type="match status" value="1"/>
</dbReference>